<dbReference type="PANTHER" id="PTHR33474">
    <property type="entry name" value="TRANSMEMBRANE PROTEIN"/>
    <property type="match status" value="1"/>
</dbReference>
<feature type="region of interest" description="Disordered" evidence="1">
    <location>
        <begin position="75"/>
        <end position="94"/>
    </location>
</feature>
<dbReference type="Proteomes" id="UP000594638">
    <property type="component" value="Unassembled WGS sequence"/>
</dbReference>
<gene>
    <name evidence="2" type="ORF">OLEA9_A111119</name>
</gene>
<organism evidence="2 3">
    <name type="scientific">Olea europaea subsp. europaea</name>
    <dbReference type="NCBI Taxonomy" id="158383"/>
    <lineage>
        <taxon>Eukaryota</taxon>
        <taxon>Viridiplantae</taxon>
        <taxon>Streptophyta</taxon>
        <taxon>Embryophyta</taxon>
        <taxon>Tracheophyta</taxon>
        <taxon>Spermatophyta</taxon>
        <taxon>Magnoliopsida</taxon>
        <taxon>eudicotyledons</taxon>
        <taxon>Gunneridae</taxon>
        <taxon>Pentapetalae</taxon>
        <taxon>asterids</taxon>
        <taxon>lamiids</taxon>
        <taxon>Lamiales</taxon>
        <taxon>Oleaceae</taxon>
        <taxon>Oleeae</taxon>
        <taxon>Olea</taxon>
    </lineage>
</organism>
<dbReference type="AlphaFoldDB" id="A0A8S0RWS6"/>
<sequence length="94" mass="10857">MGKKRLLRLFGFFLVLAFIFSSIAVLASKCFKEITENLWDQDSHYQIQAALDLQRKTVRVLEEEESFIQGRMDIERTDYSGTGANNHHDPPNLP</sequence>
<proteinExistence type="predicted"/>
<evidence type="ECO:0000256" key="1">
    <source>
        <dbReference type="SAM" id="MobiDB-lite"/>
    </source>
</evidence>
<dbReference type="Gramene" id="OE9A111119T1">
    <property type="protein sequence ID" value="OE9A111119C1"/>
    <property type="gene ID" value="OE9A111119"/>
</dbReference>
<comment type="caution">
    <text evidence="2">The sequence shown here is derived from an EMBL/GenBank/DDBJ whole genome shotgun (WGS) entry which is preliminary data.</text>
</comment>
<dbReference type="OrthoDB" id="1300713at2759"/>
<reference evidence="2 3" key="1">
    <citation type="submission" date="2019-12" db="EMBL/GenBank/DDBJ databases">
        <authorList>
            <person name="Alioto T."/>
            <person name="Alioto T."/>
            <person name="Gomez Garrido J."/>
        </authorList>
    </citation>
    <scope>NUCLEOTIDE SEQUENCE [LARGE SCALE GENOMIC DNA]</scope>
</reference>
<dbReference type="EMBL" id="CACTIH010003731">
    <property type="protein sequence ID" value="CAA2983419.1"/>
    <property type="molecule type" value="Genomic_DNA"/>
</dbReference>
<dbReference type="PANTHER" id="PTHR33474:SF28">
    <property type="entry name" value="OS01G0815400 PROTEIN"/>
    <property type="match status" value="1"/>
</dbReference>
<evidence type="ECO:0000313" key="3">
    <source>
        <dbReference type="Proteomes" id="UP000594638"/>
    </source>
</evidence>
<protein>
    <submittedName>
        <fullName evidence="2">Uncharacterized protein</fullName>
    </submittedName>
</protein>
<keyword evidence="3" id="KW-1185">Reference proteome</keyword>
<evidence type="ECO:0000313" key="2">
    <source>
        <dbReference type="EMBL" id="CAA2983419.1"/>
    </source>
</evidence>
<name>A0A8S0RWS6_OLEEU</name>
<accession>A0A8S0RWS6</accession>